<keyword evidence="3" id="KW-1185">Reference proteome</keyword>
<organism evidence="2 3">
    <name type="scientific">Candidatus Viridilinea mediisalina</name>
    <dbReference type="NCBI Taxonomy" id="2024553"/>
    <lineage>
        <taxon>Bacteria</taxon>
        <taxon>Bacillati</taxon>
        <taxon>Chloroflexota</taxon>
        <taxon>Chloroflexia</taxon>
        <taxon>Chloroflexales</taxon>
        <taxon>Chloroflexineae</taxon>
        <taxon>Oscillochloridaceae</taxon>
        <taxon>Candidatus Viridilinea</taxon>
    </lineage>
</organism>
<evidence type="ECO:0000313" key="2">
    <source>
        <dbReference type="EMBL" id="PDW03824.1"/>
    </source>
</evidence>
<feature type="transmembrane region" description="Helical" evidence="1">
    <location>
        <begin position="104"/>
        <end position="126"/>
    </location>
</feature>
<keyword evidence="1" id="KW-0812">Transmembrane</keyword>
<accession>A0A2A6RL30</accession>
<evidence type="ECO:0000313" key="3">
    <source>
        <dbReference type="Proteomes" id="UP000220527"/>
    </source>
</evidence>
<feature type="transmembrane region" description="Helical" evidence="1">
    <location>
        <begin position="69"/>
        <end position="92"/>
    </location>
</feature>
<dbReference type="AlphaFoldDB" id="A0A2A6RL30"/>
<protein>
    <submittedName>
        <fullName evidence="2">Uncharacterized protein</fullName>
    </submittedName>
</protein>
<proteinExistence type="predicted"/>
<evidence type="ECO:0000256" key="1">
    <source>
        <dbReference type="SAM" id="Phobius"/>
    </source>
</evidence>
<dbReference type="OrthoDB" id="163625at2"/>
<gene>
    <name evidence="2" type="ORF">CJ255_06630</name>
</gene>
<sequence>MAMTETIDRVVARMLWVTPVPPPNDDDLPGDQPAQRAFGLSLIISGVRCTIQYVFLPIILPLIGFTGWFSLPLVIFLDVLALWLLISSLRYFWRTAHPRRFDMLPLATVVLLLIFGSLGFDLWQLFATL</sequence>
<reference evidence="3" key="1">
    <citation type="submission" date="2017-08" db="EMBL/GenBank/DDBJ databases">
        <authorList>
            <person name="Grouzdev D.S."/>
            <person name="Gaisin V.A."/>
            <person name="Rysina M.S."/>
            <person name="Gorlenko V.M."/>
        </authorList>
    </citation>
    <scope>NUCLEOTIDE SEQUENCE [LARGE SCALE GENOMIC DNA]</scope>
    <source>
        <strain evidence="3">Kir15-3F</strain>
    </source>
</reference>
<keyword evidence="1" id="KW-0472">Membrane</keyword>
<keyword evidence="1" id="KW-1133">Transmembrane helix</keyword>
<dbReference type="RefSeq" id="WP_097643305.1">
    <property type="nucleotide sequence ID" value="NZ_NQWI01000020.1"/>
</dbReference>
<dbReference type="Proteomes" id="UP000220527">
    <property type="component" value="Unassembled WGS sequence"/>
</dbReference>
<name>A0A2A6RL30_9CHLR</name>
<dbReference type="EMBL" id="NQWI01000020">
    <property type="protein sequence ID" value="PDW03824.1"/>
    <property type="molecule type" value="Genomic_DNA"/>
</dbReference>
<comment type="caution">
    <text evidence="2">The sequence shown here is derived from an EMBL/GenBank/DDBJ whole genome shotgun (WGS) entry which is preliminary data.</text>
</comment>
<feature type="transmembrane region" description="Helical" evidence="1">
    <location>
        <begin position="38"/>
        <end position="63"/>
    </location>
</feature>